<dbReference type="AlphaFoldDB" id="A0A9K3EFP8"/>
<evidence type="ECO:0000256" key="2">
    <source>
        <dbReference type="SAM" id="SignalP"/>
    </source>
</evidence>
<reference evidence="3" key="2">
    <citation type="submission" date="2020-06" db="EMBL/GenBank/DDBJ databases">
        <title>Helianthus annuus Genome sequencing and assembly Release 2.</title>
        <authorList>
            <person name="Gouzy J."/>
            <person name="Langlade N."/>
            <person name="Munos S."/>
        </authorList>
    </citation>
    <scope>NUCLEOTIDE SEQUENCE</scope>
    <source>
        <tissue evidence="3">Leaves</tissue>
    </source>
</reference>
<keyword evidence="2" id="KW-0732">Signal</keyword>
<dbReference type="Gene3D" id="1.20.1250.20">
    <property type="entry name" value="MFS general substrate transporter like domains"/>
    <property type="match status" value="1"/>
</dbReference>
<organism evidence="3 4">
    <name type="scientific">Helianthus annuus</name>
    <name type="common">Common sunflower</name>
    <dbReference type="NCBI Taxonomy" id="4232"/>
    <lineage>
        <taxon>Eukaryota</taxon>
        <taxon>Viridiplantae</taxon>
        <taxon>Streptophyta</taxon>
        <taxon>Embryophyta</taxon>
        <taxon>Tracheophyta</taxon>
        <taxon>Spermatophyta</taxon>
        <taxon>Magnoliopsida</taxon>
        <taxon>eudicotyledons</taxon>
        <taxon>Gunneridae</taxon>
        <taxon>Pentapetalae</taxon>
        <taxon>asterids</taxon>
        <taxon>campanulids</taxon>
        <taxon>Asterales</taxon>
        <taxon>Asteraceae</taxon>
        <taxon>Asteroideae</taxon>
        <taxon>Heliantheae alliance</taxon>
        <taxon>Heliantheae</taxon>
        <taxon>Helianthus</taxon>
    </lineage>
</organism>
<keyword evidence="4" id="KW-1185">Reference proteome</keyword>
<evidence type="ECO:0000313" key="4">
    <source>
        <dbReference type="Proteomes" id="UP000215914"/>
    </source>
</evidence>
<gene>
    <name evidence="3" type="ORF">HanXRQr2_Chr13g0574971</name>
</gene>
<evidence type="ECO:0000256" key="1">
    <source>
        <dbReference type="ARBA" id="ARBA00044504"/>
    </source>
</evidence>
<dbReference type="InterPro" id="IPR036259">
    <property type="entry name" value="MFS_trans_sf"/>
</dbReference>
<dbReference type="Proteomes" id="UP000215914">
    <property type="component" value="Unassembled WGS sequence"/>
</dbReference>
<reference evidence="3" key="1">
    <citation type="journal article" date="2017" name="Nature">
        <title>The sunflower genome provides insights into oil metabolism, flowering and Asterid evolution.</title>
        <authorList>
            <person name="Badouin H."/>
            <person name="Gouzy J."/>
            <person name="Grassa C.J."/>
            <person name="Murat F."/>
            <person name="Staton S.E."/>
            <person name="Cottret L."/>
            <person name="Lelandais-Briere C."/>
            <person name="Owens G.L."/>
            <person name="Carrere S."/>
            <person name="Mayjonade B."/>
            <person name="Legrand L."/>
            <person name="Gill N."/>
            <person name="Kane N.C."/>
            <person name="Bowers J.E."/>
            <person name="Hubner S."/>
            <person name="Bellec A."/>
            <person name="Berard A."/>
            <person name="Berges H."/>
            <person name="Blanchet N."/>
            <person name="Boniface M.C."/>
            <person name="Brunel D."/>
            <person name="Catrice O."/>
            <person name="Chaidir N."/>
            <person name="Claudel C."/>
            <person name="Donnadieu C."/>
            <person name="Faraut T."/>
            <person name="Fievet G."/>
            <person name="Helmstetter N."/>
            <person name="King M."/>
            <person name="Knapp S.J."/>
            <person name="Lai Z."/>
            <person name="Le Paslier M.C."/>
            <person name="Lippi Y."/>
            <person name="Lorenzon L."/>
            <person name="Mandel J.R."/>
            <person name="Marage G."/>
            <person name="Marchand G."/>
            <person name="Marquand E."/>
            <person name="Bret-Mestries E."/>
            <person name="Morien E."/>
            <person name="Nambeesan S."/>
            <person name="Nguyen T."/>
            <person name="Pegot-Espagnet P."/>
            <person name="Pouilly N."/>
            <person name="Raftis F."/>
            <person name="Sallet E."/>
            <person name="Schiex T."/>
            <person name="Thomas J."/>
            <person name="Vandecasteele C."/>
            <person name="Vares D."/>
            <person name="Vear F."/>
            <person name="Vautrin S."/>
            <person name="Crespi M."/>
            <person name="Mangin B."/>
            <person name="Burke J.M."/>
            <person name="Salse J."/>
            <person name="Munos S."/>
            <person name="Vincourt P."/>
            <person name="Rieseberg L.H."/>
            <person name="Langlade N.B."/>
        </authorList>
    </citation>
    <scope>NUCLEOTIDE SEQUENCE</scope>
    <source>
        <tissue evidence="3">Leaves</tissue>
    </source>
</reference>
<comment type="caution">
    <text evidence="3">The sequence shown here is derived from an EMBL/GenBank/DDBJ whole genome shotgun (WGS) entry which is preliminary data.</text>
</comment>
<feature type="chain" id="PRO_5039931436" evidence="2">
    <location>
        <begin position="24"/>
        <end position="60"/>
    </location>
</feature>
<comment type="similarity">
    <text evidence="1">Belongs to the major facilitator superfamily. Phosphate:H(+) symporter (TC 2.A.1.9) family.</text>
</comment>
<evidence type="ECO:0000313" key="3">
    <source>
        <dbReference type="EMBL" id="KAF5772280.1"/>
    </source>
</evidence>
<feature type="signal peptide" evidence="2">
    <location>
        <begin position="1"/>
        <end position="23"/>
    </location>
</feature>
<sequence>MIMLAVTNMLGFFFTFLVPKTKGRSLEEISGEDGSKDKVEVQIVGPNGSLTSRQLNNLNI</sequence>
<proteinExistence type="inferred from homology"/>
<dbReference type="Gramene" id="mRNA:HanXRQr2_Chr13g0574971">
    <property type="protein sequence ID" value="CDS:HanXRQr2_Chr13g0574971.1"/>
    <property type="gene ID" value="HanXRQr2_Chr13g0574971"/>
</dbReference>
<accession>A0A9K3EFP8</accession>
<dbReference type="EMBL" id="MNCJ02000328">
    <property type="protein sequence ID" value="KAF5772280.1"/>
    <property type="molecule type" value="Genomic_DNA"/>
</dbReference>
<protein>
    <submittedName>
        <fullName evidence="3">ABC-type phosphate transporter</fullName>
    </submittedName>
</protein>
<name>A0A9K3EFP8_HELAN</name>